<dbReference type="InterPro" id="IPR027417">
    <property type="entry name" value="P-loop_NTPase"/>
</dbReference>
<dbReference type="GO" id="GO:0005524">
    <property type="term" value="F:ATP binding"/>
    <property type="evidence" value="ECO:0007669"/>
    <property type="project" value="InterPro"/>
</dbReference>
<dbReference type="PRINTS" id="PR00988">
    <property type="entry name" value="URIDINKINASE"/>
</dbReference>
<keyword evidence="3" id="KW-1185">Reference proteome</keyword>
<dbReference type="Pfam" id="PF00485">
    <property type="entry name" value="PRK"/>
    <property type="match status" value="1"/>
</dbReference>
<dbReference type="RefSeq" id="WP_134339850.1">
    <property type="nucleotide sequence ID" value="NZ_SOPW01000007.1"/>
</dbReference>
<evidence type="ECO:0000313" key="3">
    <source>
        <dbReference type="Proteomes" id="UP000297975"/>
    </source>
</evidence>
<sequence length="215" mass="26241">MIDQQLIHRILDEHKNYKQKRPFIVAIDGLSGAGKTTISNQIENELTKRNISVAIFHIDDHIVERKHRYNTGYEEWYEYYYLQWDVKLLQQKLFKALHNESKLTLPFYNHSTDTTLYKTVNINSSELVLIEGIFLQREEWLPYIDYVVYIDCPREIRFERALNRDTYIGDYQERLYKYKRRYWQGEDHYLNHVNPLKRADFSINSYHQITWKSYD</sequence>
<proteinExistence type="predicted"/>
<name>A0A4Y8ISF3_9BACI</name>
<evidence type="ECO:0000259" key="1">
    <source>
        <dbReference type="Pfam" id="PF00485"/>
    </source>
</evidence>
<protein>
    <submittedName>
        <fullName evidence="2">Adenylyl-sulfate kinase</fullName>
        <ecNumber evidence="2">2.7.1.25</ecNumber>
    </submittedName>
</protein>
<keyword evidence="2" id="KW-0418">Kinase</keyword>
<gene>
    <name evidence="2" type="ORF">E3U55_07675</name>
</gene>
<keyword evidence="2" id="KW-0808">Transferase</keyword>
<dbReference type="PANTHER" id="PTHR10285">
    <property type="entry name" value="URIDINE KINASE"/>
    <property type="match status" value="1"/>
</dbReference>
<organism evidence="2 3">
    <name type="scientific">Filobacillus milosensis</name>
    <dbReference type="NCBI Taxonomy" id="94137"/>
    <lineage>
        <taxon>Bacteria</taxon>
        <taxon>Bacillati</taxon>
        <taxon>Bacillota</taxon>
        <taxon>Bacilli</taxon>
        <taxon>Bacillales</taxon>
        <taxon>Bacillaceae</taxon>
        <taxon>Filobacillus</taxon>
    </lineage>
</organism>
<dbReference type="GO" id="GO:0004020">
    <property type="term" value="F:adenylylsulfate kinase activity"/>
    <property type="evidence" value="ECO:0007669"/>
    <property type="project" value="UniProtKB-EC"/>
</dbReference>
<dbReference type="SUPFAM" id="SSF52540">
    <property type="entry name" value="P-loop containing nucleoside triphosphate hydrolases"/>
    <property type="match status" value="1"/>
</dbReference>
<dbReference type="NCBIfam" id="NF005807">
    <property type="entry name" value="PRK07667.1"/>
    <property type="match status" value="1"/>
</dbReference>
<dbReference type="EMBL" id="SOPW01000007">
    <property type="protein sequence ID" value="TFB21707.1"/>
    <property type="molecule type" value="Genomic_DNA"/>
</dbReference>
<comment type="caution">
    <text evidence="2">The sequence shown here is derived from an EMBL/GenBank/DDBJ whole genome shotgun (WGS) entry which is preliminary data.</text>
</comment>
<dbReference type="Proteomes" id="UP000297975">
    <property type="component" value="Unassembled WGS sequence"/>
</dbReference>
<dbReference type="AlphaFoldDB" id="A0A4Y8ISF3"/>
<evidence type="ECO:0000313" key="2">
    <source>
        <dbReference type="EMBL" id="TFB21707.1"/>
    </source>
</evidence>
<reference evidence="2 3" key="1">
    <citation type="submission" date="2019-03" db="EMBL/GenBank/DDBJ databases">
        <authorList>
            <person name="He R.-H."/>
        </authorList>
    </citation>
    <scope>NUCLEOTIDE SEQUENCE [LARGE SCALE GENOMIC DNA]</scope>
    <source>
        <strain evidence="3">SH 714</strain>
    </source>
</reference>
<dbReference type="EC" id="2.7.1.25" evidence="2"/>
<dbReference type="InterPro" id="IPR006083">
    <property type="entry name" value="PRK/URK"/>
</dbReference>
<accession>A0A4Y8ISF3</accession>
<feature type="domain" description="Phosphoribulokinase/uridine kinase" evidence="1">
    <location>
        <begin position="24"/>
        <end position="167"/>
    </location>
</feature>
<dbReference type="Gene3D" id="3.40.50.300">
    <property type="entry name" value="P-loop containing nucleotide triphosphate hydrolases"/>
    <property type="match status" value="1"/>
</dbReference>
<dbReference type="OrthoDB" id="1420794at2"/>